<dbReference type="RefSeq" id="WP_168835025.1">
    <property type="nucleotide sequence ID" value="NZ_JABAIK010000002.1"/>
</dbReference>
<keyword evidence="5" id="KW-1185">Reference proteome</keyword>
<dbReference type="HAMAP" id="MF_01440">
    <property type="entry name" value="CheD"/>
    <property type="match status" value="1"/>
</dbReference>
<sequence length="202" mass="22376">MVTNEFCRPKRRFAHAVQRQNAANGLRSMVRVLPGGLYCTRYPETITTGLGSCIAVCLWDNSTQIAAMNHFVLPKPCLREALETPTDLALANRTVLNAHSLRFAEPAMQALITEAENLGACRASMEFKIFGGAQLLGATEGQSDYSVGEQNVAFILAYMRQQQLRITAKDLGGLSPMRIQFDSSSGKVWRQRLPLNLEVTWV</sequence>
<keyword evidence="2 3" id="KW-0378">Hydrolase</keyword>
<dbReference type="PANTHER" id="PTHR35147">
    <property type="entry name" value="CHEMORECEPTOR GLUTAMINE DEAMIDASE CHED-RELATED"/>
    <property type="match status" value="1"/>
</dbReference>
<dbReference type="InterPro" id="IPR011324">
    <property type="entry name" value="Cytotoxic_necrot_fac-like_cat"/>
</dbReference>
<evidence type="ECO:0000313" key="4">
    <source>
        <dbReference type="EMBL" id="NLS11935.1"/>
    </source>
</evidence>
<dbReference type="EMBL" id="JABAIK010000002">
    <property type="protein sequence ID" value="NLS11935.1"/>
    <property type="molecule type" value="Genomic_DNA"/>
</dbReference>
<comment type="caution">
    <text evidence="4">The sequence shown here is derived from an EMBL/GenBank/DDBJ whole genome shotgun (WGS) entry which is preliminary data.</text>
</comment>
<dbReference type="GO" id="GO:0050568">
    <property type="term" value="F:protein-glutamine glutaminase activity"/>
    <property type="evidence" value="ECO:0007669"/>
    <property type="project" value="UniProtKB-UniRule"/>
</dbReference>
<protein>
    <recommendedName>
        <fullName evidence="3">Probable chemoreceptor glutamine deamidase CheD</fullName>
        <ecNumber evidence="3">3.5.1.44</ecNumber>
    </recommendedName>
</protein>
<dbReference type="Pfam" id="PF03975">
    <property type="entry name" value="CheD"/>
    <property type="match status" value="1"/>
</dbReference>
<dbReference type="AlphaFoldDB" id="A0A7X8YFV3"/>
<dbReference type="CDD" id="cd16352">
    <property type="entry name" value="CheD"/>
    <property type="match status" value="1"/>
</dbReference>
<comment type="function">
    <text evidence="3">Probably deamidates glutamine residues to glutamate on methyl-accepting chemotaxis receptors (MCPs), playing an important role in chemotaxis.</text>
</comment>
<dbReference type="Proteomes" id="UP000535589">
    <property type="component" value="Unassembled WGS sequence"/>
</dbReference>
<dbReference type="SUPFAM" id="SSF64438">
    <property type="entry name" value="CNF1/YfiH-like putative cysteine hydrolases"/>
    <property type="match status" value="1"/>
</dbReference>
<dbReference type="EC" id="3.5.1.44" evidence="3"/>
<comment type="catalytic activity">
    <reaction evidence="3">
        <text>L-glutaminyl-[protein] + H2O = L-glutamyl-[protein] + NH4(+)</text>
        <dbReference type="Rhea" id="RHEA:16441"/>
        <dbReference type="Rhea" id="RHEA-COMP:10207"/>
        <dbReference type="Rhea" id="RHEA-COMP:10208"/>
        <dbReference type="ChEBI" id="CHEBI:15377"/>
        <dbReference type="ChEBI" id="CHEBI:28938"/>
        <dbReference type="ChEBI" id="CHEBI:29973"/>
        <dbReference type="ChEBI" id="CHEBI:30011"/>
        <dbReference type="EC" id="3.5.1.44"/>
    </reaction>
</comment>
<reference evidence="4 5" key="1">
    <citation type="submission" date="2020-04" db="EMBL/GenBank/DDBJ databases">
        <title>Vibrio sp. SM6, a novel species isolated from seawater.</title>
        <authorList>
            <person name="Wang X."/>
        </authorList>
    </citation>
    <scope>NUCLEOTIDE SEQUENCE [LARGE SCALE GENOMIC DNA]</scope>
    <source>
        <strain evidence="4 5">SM6</strain>
    </source>
</reference>
<gene>
    <name evidence="3" type="primary">cheD</name>
    <name evidence="4" type="ORF">HGP28_03395</name>
</gene>
<accession>A0A7X8YFV3</accession>
<dbReference type="GO" id="GO:0006935">
    <property type="term" value="P:chemotaxis"/>
    <property type="evidence" value="ECO:0007669"/>
    <property type="project" value="UniProtKB-UniRule"/>
</dbReference>
<organism evidence="4 5">
    <name type="scientific">Vibrio agarilyticus</name>
    <dbReference type="NCBI Taxonomy" id="2726741"/>
    <lineage>
        <taxon>Bacteria</taxon>
        <taxon>Pseudomonadati</taxon>
        <taxon>Pseudomonadota</taxon>
        <taxon>Gammaproteobacteria</taxon>
        <taxon>Vibrionales</taxon>
        <taxon>Vibrionaceae</taxon>
        <taxon>Vibrio</taxon>
    </lineage>
</organism>
<keyword evidence="1 3" id="KW-0145">Chemotaxis</keyword>
<evidence type="ECO:0000256" key="1">
    <source>
        <dbReference type="ARBA" id="ARBA00022500"/>
    </source>
</evidence>
<evidence type="ECO:0000256" key="2">
    <source>
        <dbReference type="ARBA" id="ARBA00022801"/>
    </source>
</evidence>
<dbReference type="InterPro" id="IPR005659">
    <property type="entry name" value="Chemorcpt_Glu_NH3ase_CheD"/>
</dbReference>
<dbReference type="PANTHER" id="PTHR35147:SF2">
    <property type="entry name" value="CHEMORECEPTOR GLUTAMINE DEAMIDASE CHED-RELATED"/>
    <property type="match status" value="1"/>
</dbReference>
<dbReference type="Gene3D" id="3.30.1330.200">
    <property type="match status" value="1"/>
</dbReference>
<evidence type="ECO:0000256" key="3">
    <source>
        <dbReference type="HAMAP-Rule" id="MF_01440"/>
    </source>
</evidence>
<dbReference type="InterPro" id="IPR038592">
    <property type="entry name" value="CheD-like_sf"/>
</dbReference>
<comment type="similarity">
    <text evidence="3">Belongs to the CheD family.</text>
</comment>
<name>A0A7X8YFV3_9VIBR</name>
<evidence type="ECO:0000313" key="5">
    <source>
        <dbReference type="Proteomes" id="UP000535589"/>
    </source>
</evidence>
<proteinExistence type="inferred from homology"/>